<dbReference type="EMBL" id="CAACVS010000007">
    <property type="protein sequence ID" value="VEU33729.1"/>
    <property type="molecule type" value="Genomic_DNA"/>
</dbReference>
<feature type="compositionally biased region" description="Basic and acidic residues" evidence="1">
    <location>
        <begin position="1"/>
        <end position="12"/>
    </location>
</feature>
<feature type="compositionally biased region" description="Basic residues" evidence="1">
    <location>
        <begin position="386"/>
        <end position="397"/>
    </location>
</feature>
<dbReference type="GO" id="GO:0005737">
    <property type="term" value="C:cytoplasm"/>
    <property type="evidence" value="ECO:0007669"/>
    <property type="project" value="TreeGrafter"/>
</dbReference>
<dbReference type="SUPFAM" id="SSF56112">
    <property type="entry name" value="Protein kinase-like (PK-like)"/>
    <property type="match status" value="1"/>
</dbReference>
<dbReference type="InterPro" id="IPR050167">
    <property type="entry name" value="Ser_Thr_protein_kinase"/>
</dbReference>
<dbReference type="InterPro" id="IPR001245">
    <property type="entry name" value="Ser-Thr/Tyr_kinase_cat_dom"/>
</dbReference>
<evidence type="ECO:0000256" key="1">
    <source>
        <dbReference type="SAM" id="MobiDB-lite"/>
    </source>
</evidence>
<feature type="compositionally biased region" description="Low complexity" evidence="1">
    <location>
        <begin position="406"/>
        <end position="416"/>
    </location>
</feature>
<reference evidence="3 4" key="1">
    <citation type="submission" date="2019-01" db="EMBL/GenBank/DDBJ databases">
        <authorList>
            <person name="Ferrante I. M."/>
        </authorList>
    </citation>
    <scope>NUCLEOTIDE SEQUENCE [LARGE SCALE GENOMIC DNA]</scope>
    <source>
        <strain evidence="3 4">B856</strain>
    </source>
</reference>
<protein>
    <recommendedName>
        <fullName evidence="2">Protein kinase domain-containing protein</fullName>
    </recommendedName>
</protein>
<evidence type="ECO:0000313" key="3">
    <source>
        <dbReference type="EMBL" id="VEU33729.1"/>
    </source>
</evidence>
<dbReference type="AlphaFoldDB" id="A0A448YVE4"/>
<feature type="region of interest" description="Disordered" evidence="1">
    <location>
        <begin position="159"/>
        <end position="216"/>
    </location>
</feature>
<evidence type="ECO:0000259" key="2">
    <source>
        <dbReference type="PROSITE" id="PS50011"/>
    </source>
</evidence>
<dbReference type="PANTHER" id="PTHR23257:SF958">
    <property type="entry name" value="SERINE_THREONINE-PROTEIN KINASE WNK4"/>
    <property type="match status" value="1"/>
</dbReference>
<dbReference type="InterPro" id="IPR000719">
    <property type="entry name" value="Prot_kinase_dom"/>
</dbReference>
<feature type="compositionally biased region" description="Basic and acidic residues" evidence="1">
    <location>
        <begin position="197"/>
        <end position="208"/>
    </location>
</feature>
<feature type="region of interest" description="Disordered" evidence="1">
    <location>
        <begin position="1"/>
        <end position="61"/>
    </location>
</feature>
<proteinExistence type="predicted"/>
<dbReference type="PANTHER" id="PTHR23257">
    <property type="entry name" value="SERINE-THREONINE PROTEIN KINASE"/>
    <property type="match status" value="1"/>
</dbReference>
<evidence type="ECO:0000313" key="4">
    <source>
        <dbReference type="Proteomes" id="UP000291116"/>
    </source>
</evidence>
<dbReference type="PROSITE" id="PS50011">
    <property type="entry name" value="PROTEIN_KINASE_DOM"/>
    <property type="match status" value="1"/>
</dbReference>
<dbReference type="InterPro" id="IPR011009">
    <property type="entry name" value="Kinase-like_dom_sf"/>
</dbReference>
<name>A0A448YVE4_9STRA</name>
<feature type="domain" description="Protein kinase" evidence="2">
    <location>
        <begin position="249"/>
        <end position="649"/>
    </location>
</feature>
<dbReference type="Gene3D" id="1.10.510.10">
    <property type="entry name" value="Transferase(Phosphotransferase) domain 1"/>
    <property type="match status" value="1"/>
</dbReference>
<dbReference type="GO" id="GO:0004672">
    <property type="term" value="F:protein kinase activity"/>
    <property type="evidence" value="ECO:0007669"/>
    <property type="project" value="InterPro"/>
</dbReference>
<organism evidence="3 4">
    <name type="scientific">Pseudo-nitzschia multistriata</name>
    <dbReference type="NCBI Taxonomy" id="183589"/>
    <lineage>
        <taxon>Eukaryota</taxon>
        <taxon>Sar</taxon>
        <taxon>Stramenopiles</taxon>
        <taxon>Ochrophyta</taxon>
        <taxon>Bacillariophyta</taxon>
        <taxon>Bacillariophyceae</taxon>
        <taxon>Bacillariophycidae</taxon>
        <taxon>Bacillariales</taxon>
        <taxon>Bacillariaceae</taxon>
        <taxon>Pseudo-nitzschia</taxon>
    </lineage>
</organism>
<feature type="region of interest" description="Disordered" evidence="1">
    <location>
        <begin position="362"/>
        <end position="416"/>
    </location>
</feature>
<keyword evidence="4" id="KW-1185">Reference proteome</keyword>
<gene>
    <name evidence="3" type="ORF">PSNMU_V1.4_AUG-EV-PASAV3_0004190</name>
</gene>
<dbReference type="Proteomes" id="UP000291116">
    <property type="component" value="Unassembled WGS sequence"/>
</dbReference>
<accession>A0A448YVE4</accession>
<dbReference type="OrthoDB" id="41771at2759"/>
<feature type="compositionally biased region" description="Basic residues" evidence="1">
    <location>
        <begin position="186"/>
        <end position="196"/>
    </location>
</feature>
<dbReference type="GO" id="GO:0007165">
    <property type="term" value="P:signal transduction"/>
    <property type="evidence" value="ECO:0007669"/>
    <property type="project" value="TreeGrafter"/>
</dbReference>
<feature type="region of interest" description="Disordered" evidence="1">
    <location>
        <begin position="85"/>
        <end position="116"/>
    </location>
</feature>
<sequence>MDSFRDAKKKESSDDEYCSSSSDYSSSDEESYFSERSSSVSPMHRATREGDGSVFSRLSSSMRHRRANGVMRLKEHGDEYKHEYEYEHDGGYNSSSDASSSKTRRRKRGRGGTTGTSFHWSSRLLAVSLFVWFGVQITTTEYAQQLSLQQIDTDNIHNSQGTHHYRHNIGFDNLHRPIRNDDRKKGPPRPHRPLPKQHKDKEKLKPGCELDPEWQTPNSNSRLLSCQLLHELDISEALSTKSSGRRRHLSPSAHLGNGLWRDVWKIPDGNPNTTNNTSYVVLKTMKLEHDVIDRNLERHRREAATMNRLTSSPYVADLYAYCGNSILTEFASQDLRYALNPSEKHDDHDSRNQQIKRIKEANRERRAQEFRESEHVRSNNNTTEHRKTHGHGNHRKHDRDVSQSLPSSGSQKDSLLSSSKLPLVTRLELALQASKAVAELHQSDVIHADITANQFLVIGTTGASNPIEGDYDGGNDYGIRIKINDFNRCRFVPQQRNNSTATDLVSDGSEGRVLHEGAKKCTIRISSSPGTYRSPEEYSDRELTTQMDVFSLGHVLYEIWTGGQRPWQDVVGGQRIKNMVKDGELPIELKKIENWGSSDKPGTRGTVAATKNQDADDLAFGRIIRDCYWVDPNRRINANGLVRELTKLLDSVREKNGSDKTD</sequence>
<feature type="compositionally biased region" description="Basic and acidic residues" evidence="1">
    <location>
        <begin position="362"/>
        <end position="377"/>
    </location>
</feature>
<feature type="compositionally biased region" description="Basic and acidic residues" evidence="1">
    <location>
        <begin position="173"/>
        <end position="185"/>
    </location>
</feature>
<dbReference type="GO" id="GO:0005524">
    <property type="term" value="F:ATP binding"/>
    <property type="evidence" value="ECO:0007669"/>
    <property type="project" value="InterPro"/>
</dbReference>
<dbReference type="Pfam" id="PF07714">
    <property type="entry name" value="PK_Tyr_Ser-Thr"/>
    <property type="match status" value="1"/>
</dbReference>